<keyword evidence="1" id="KW-0805">Transcription regulation</keyword>
<evidence type="ECO:0000256" key="5">
    <source>
        <dbReference type="SAM" id="MobiDB-lite"/>
    </source>
</evidence>
<feature type="compositionally biased region" description="Basic and acidic residues" evidence="5">
    <location>
        <begin position="276"/>
        <end position="296"/>
    </location>
</feature>
<dbReference type="PROSITE" id="PS51294">
    <property type="entry name" value="HTH_MYB"/>
    <property type="match status" value="2"/>
</dbReference>
<dbReference type="PROSITE" id="PS50090">
    <property type="entry name" value="MYB_LIKE"/>
    <property type="match status" value="2"/>
</dbReference>
<feature type="compositionally biased region" description="Gly residues" evidence="5">
    <location>
        <begin position="88"/>
        <end position="98"/>
    </location>
</feature>
<dbReference type="Proteomes" id="UP000241890">
    <property type="component" value="Unassembled WGS sequence"/>
</dbReference>
<dbReference type="AlphaFoldDB" id="A0A2R5GMC5"/>
<evidence type="ECO:0000256" key="3">
    <source>
        <dbReference type="ARBA" id="ARBA00023163"/>
    </source>
</evidence>
<sequence>MFLEDGTRKGIVLMRRESAGSERGGATAASLAPWARDQPDNVAHLQSAHAHIHPQHLASAHPYRPRLSRYEVSEHHDHLHHHHHHHGSGGGGGGGGGTQHVYQHHGHEGYEMPQPEPRAGEHSKGGASYMFGDELFDYAEIGGEATGPPPPPPPTASARVLPPPTAASRPGEEASFYYRPPPTPPSPNAAHPLAFSRYEGDLDHHSLQVPRLEQRRYSSQHLQQQQEPPQEQPQDTTPSGNHASLARGHTAAEDNQNEPQRGNQHHPRHSSHHPVRHDDPTSRPDASDTMKREHQARSHGGVMTRRSSLMVSPHARGENGYAQQHSSPHSRTPGTNAGALDPLASTQSEGAGRTSIKRSRAEFDEASEPPGSPQSAKSAPNSYAKKRRRRWLNFEDELLRDSVQSYLDTQAPHHESSKIKIPWNKIAQLIPNRNAKQCRDRWQAMRGPHSKREWSMEDDLCLLQLQKRFSNRWVRIAAAFPDRNDNMVKSRFRVLSKLKITPEHLIAQIDRCNASKQARKAVVDDGRGSMSKPSIQEFDGHAPSHGRLCSVFLFFLFSHEDDDENDDDADDDAATSCGSCPAASISRILDSGTSTAPAPAHRSVGGSGDAHANAYAKKEEHGAVVAARARFGRVVFHVARLTDRRAMLLFFLTI</sequence>
<evidence type="ECO:0000256" key="4">
    <source>
        <dbReference type="ARBA" id="ARBA00023242"/>
    </source>
</evidence>
<dbReference type="PANTHER" id="PTHR46621">
    <property type="entry name" value="SNRNA-ACTIVATING PROTEIN COMPLEX SUBUNIT 4"/>
    <property type="match status" value="1"/>
</dbReference>
<accession>A0A2R5GMC5</accession>
<evidence type="ECO:0000313" key="8">
    <source>
        <dbReference type="EMBL" id="GBG30888.1"/>
    </source>
</evidence>
<feature type="region of interest" description="Disordered" evidence="5">
    <location>
        <begin position="215"/>
        <end position="384"/>
    </location>
</feature>
<name>A0A2R5GMC5_9STRA</name>
<feature type="region of interest" description="Disordered" evidence="5">
    <location>
        <begin position="591"/>
        <end position="611"/>
    </location>
</feature>
<evidence type="ECO:0000313" key="9">
    <source>
        <dbReference type="Proteomes" id="UP000241890"/>
    </source>
</evidence>
<feature type="domain" description="Myb-like" evidence="6">
    <location>
        <begin position="383"/>
        <end position="446"/>
    </location>
</feature>
<keyword evidence="9" id="KW-1185">Reference proteome</keyword>
<feature type="domain" description="HTH myb-type" evidence="7">
    <location>
        <begin position="446"/>
        <end position="500"/>
    </location>
</feature>
<feature type="region of interest" description="Disordered" evidence="5">
    <location>
        <begin position="75"/>
        <end position="193"/>
    </location>
</feature>
<feature type="domain" description="Myb-like" evidence="6">
    <location>
        <begin position="451"/>
        <end position="496"/>
    </location>
</feature>
<evidence type="ECO:0000259" key="6">
    <source>
        <dbReference type="PROSITE" id="PS50090"/>
    </source>
</evidence>
<reference evidence="8 9" key="1">
    <citation type="submission" date="2017-12" db="EMBL/GenBank/DDBJ databases">
        <title>Sequencing, de novo assembly and annotation of complete genome of a new Thraustochytrid species, strain FCC1311.</title>
        <authorList>
            <person name="Sedici K."/>
            <person name="Godart F."/>
            <person name="Aiese Cigliano R."/>
            <person name="Sanseverino W."/>
            <person name="Barakat M."/>
            <person name="Ortet P."/>
            <person name="Marechal E."/>
            <person name="Cagnac O."/>
            <person name="Amato A."/>
        </authorList>
    </citation>
    <scope>NUCLEOTIDE SEQUENCE [LARGE SCALE GENOMIC DNA]</scope>
</reference>
<dbReference type="GO" id="GO:0000978">
    <property type="term" value="F:RNA polymerase II cis-regulatory region sequence-specific DNA binding"/>
    <property type="evidence" value="ECO:0007669"/>
    <property type="project" value="TreeGrafter"/>
</dbReference>
<dbReference type="InterPro" id="IPR051575">
    <property type="entry name" value="Myb-like_DNA-bd"/>
</dbReference>
<feature type="compositionally biased region" description="Basic residues" evidence="5">
    <location>
        <begin position="263"/>
        <end position="275"/>
    </location>
</feature>
<dbReference type="EMBL" id="BEYU01000084">
    <property type="protein sequence ID" value="GBG30888.1"/>
    <property type="molecule type" value="Genomic_DNA"/>
</dbReference>
<dbReference type="GO" id="GO:0042796">
    <property type="term" value="P:snRNA transcription by RNA polymerase III"/>
    <property type="evidence" value="ECO:0007669"/>
    <property type="project" value="TreeGrafter"/>
</dbReference>
<evidence type="ECO:0000256" key="2">
    <source>
        <dbReference type="ARBA" id="ARBA00023125"/>
    </source>
</evidence>
<dbReference type="InterPro" id="IPR017930">
    <property type="entry name" value="Myb_dom"/>
</dbReference>
<feature type="domain" description="HTH myb-type" evidence="7">
    <location>
        <begin position="423"/>
        <end position="443"/>
    </location>
</feature>
<feature type="compositionally biased region" description="Low complexity" evidence="5">
    <location>
        <begin position="223"/>
        <end position="234"/>
    </location>
</feature>
<dbReference type="GO" id="GO:0001006">
    <property type="term" value="F:RNA polymerase III type 3 promoter sequence-specific DNA binding"/>
    <property type="evidence" value="ECO:0007669"/>
    <property type="project" value="TreeGrafter"/>
</dbReference>
<dbReference type="SUPFAM" id="SSF46689">
    <property type="entry name" value="Homeodomain-like"/>
    <property type="match status" value="1"/>
</dbReference>
<feature type="compositionally biased region" description="Pro residues" evidence="5">
    <location>
        <begin position="147"/>
        <end position="165"/>
    </location>
</feature>
<dbReference type="OrthoDB" id="2143914at2759"/>
<evidence type="ECO:0000259" key="7">
    <source>
        <dbReference type="PROSITE" id="PS51294"/>
    </source>
</evidence>
<evidence type="ECO:0000256" key="1">
    <source>
        <dbReference type="ARBA" id="ARBA00023015"/>
    </source>
</evidence>
<dbReference type="PANTHER" id="PTHR46621:SF1">
    <property type="entry name" value="SNRNA-ACTIVATING PROTEIN COMPLEX SUBUNIT 4"/>
    <property type="match status" value="1"/>
</dbReference>
<protein>
    <submittedName>
        <fullName evidence="8">Transcription factor MYB98</fullName>
    </submittedName>
</protein>
<dbReference type="GO" id="GO:0042795">
    <property type="term" value="P:snRNA transcription by RNA polymerase II"/>
    <property type="evidence" value="ECO:0007669"/>
    <property type="project" value="TreeGrafter"/>
</dbReference>
<comment type="caution">
    <text evidence="8">The sequence shown here is derived from an EMBL/GenBank/DDBJ whole genome shotgun (WGS) entry which is preliminary data.</text>
</comment>
<dbReference type="Gene3D" id="1.10.10.60">
    <property type="entry name" value="Homeodomain-like"/>
    <property type="match status" value="2"/>
</dbReference>
<proteinExistence type="predicted"/>
<dbReference type="Pfam" id="PF00249">
    <property type="entry name" value="Myb_DNA-binding"/>
    <property type="match status" value="2"/>
</dbReference>
<dbReference type="CDD" id="cd00167">
    <property type="entry name" value="SANT"/>
    <property type="match status" value="2"/>
</dbReference>
<feature type="compositionally biased region" description="Basic residues" evidence="5">
    <location>
        <begin position="78"/>
        <end position="87"/>
    </location>
</feature>
<dbReference type="InterPro" id="IPR001005">
    <property type="entry name" value="SANT/Myb"/>
</dbReference>
<feature type="compositionally biased region" description="Polar residues" evidence="5">
    <location>
        <begin position="321"/>
        <end position="335"/>
    </location>
</feature>
<dbReference type="InterPro" id="IPR009057">
    <property type="entry name" value="Homeodomain-like_sf"/>
</dbReference>
<gene>
    <name evidence="8" type="ORF">FCC1311_071092</name>
</gene>
<keyword evidence="4" id="KW-0539">Nucleus</keyword>
<organism evidence="8 9">
    <name type="scientific">Hondaea fermentalgiana</name>
    <dbReference type="NCBI Taxonomy" id="2315210"/>
    <lineage>
        <taxon>Eukaryota</taxon>
        <taxon>Sar</taxon>
        <taxon>Stramenopiles</taxon>
        <taxon>Bigyra</taxon>
        <taxon>Labyrinthulomycetes</taxon>
        <taxon>Thraustochytrida</taxon>
        <taxon>Thraustochytriidae</taxon>
        <taxon>Hondaea</taxon>
    </lineage>
</organism>
<dbReference type="SMART" id="SM00717">
    <property type="entry name" value="SANT"/>
    <property type="match status" value="2"/>
</dbReference>
<keyword evidence="2" id="KW-0238">DNA-binding</keyword>
<keyword evidence="3" id="KW-0804">Transcription</keyword>
<dbReference type="GO" id="GO:0019185">
    <property type="term" value="C:snRNA-activating protein complex"/>
    <property type="evidence" value="ECO:0007669"/>
    <property type="project" value="TreeGrafter"/>
</dbReference>
<feature type="compositionally biased region" description="Polar residues" evidence="5">
    <location>
        <begin position="253"/>
        <end position="262"/>
    </location>
</feature>
<dbReference type="InParanoid" id="A0A2R5GMC5"/>